<keyword evidence="8" id="KW-0862">Zinc</keyword>
<keyword evidence="6" id="KW-0479">Metal-binding</keyword>
<dbReference type="Pfam" id="PF12169">
    <property type="entry name" value="DNA_pol3_gamma3"/>
    <property type="match status" value="1"/>
</dbReference>
<comment type="caution">
    <text evidence="17">The sequence shown here is derived from an EMBL/GenBank/DDBJ whole genome shotgun (WGS) entry which is preliminary data.</text>
</comment>
<dbReference type="RefSeq" id="WP_094862589.1">
    <property type="nucleotide sequence ID" value="NZ_NKYE01000005.1"/>
</dbReference>
<dbReference type="Gene3D" id="1.20.272.10">
    <property type="match status" value="1"/>
</dbReference>
<keyword evidence="3 14" id="KW-0808">Transferase</keyword>
<feature type="domain" description="AAA+ ATPase" evidence="16">
    <location>
        <begin position="36"/>
        <end position="180"/>
    </location>
</feature>
<protein>
    <recommendedName>
        <fullName evidence="13 14">DNA polymerase III subunit gamma/tau</fullName>
        <ecNumber evidence="2 14">2.7.7.7</ecNumber>
    </recommendedName>
</protein>
<dbReference type="Gene3D" id="1.10.8.60">
    <property type="match status" value="1"/>
</dbReference>
<feature type="compositionally biased region" description="Polar residues" evidence="15">
    <location>
        <begin position="403"/>
        <end position="412"/>
    </location>
</feature>
<evidence type="ECO:0000256" key="10">
    <source>
        <dbReference type="ARBA" id="ARBA00022932"/>
    </source>
</evidence>
<feature type="region of interest" description="Disordered" evidence="15">
    <location>
        <begin position="387"/>
        <end position="480"/>
    </location>
</feature>
<organism evidence="17 18">
    <name type="scientific">Amycolatopsis antarctica</name>
    <dbReference type="NCBI Taxonomy" id="1854586"/>
    <lineage>
        <taxon>Bacteria</taxon>
        <taxon>Bacillati</taxon>
        <taxon>Actinomycetota</taxon>
        <taxon>Actinomycetes</taxon>
        <taxon>Pseudonocardiales</taxon>
        <taxon>Pseudonocardiaceae</taxon>
        <taxon>Amycolatopsis</taxon>
    </lineage>
</organism>
<dbReference type="InParanoid" id="A0A263D4B9"/>
<dbReference type="NCBIfam" id="TIGR02397">
    <property type="entry name" value="dnaX_nterm"/>
    <property type="match status" value="1"/>
</dbReference>
<evidence type="ECO:0000256" key="1">
    <source>
        <dbReference type="ARBA" id="ARBA00006360"/>
    </source>
</evidence>
<evidence type="ECO:0000313" key="17">
    <source>
        <dbReference type="EMBL" id="OZM73334.1"/>
    </source>
</evidence>
<dbReference type="InterPro" id="IPR012763">
    <property type="entry name" value="DNA_pol_III_sug/sutau_N"/>
</dbReference>
<dbReference type="GO" id="GO:0006261">
    <property type="term" value="P:DNA-templated DNA replication"/>
    <property type="evidence" value="ECO:0007669"/>
    <property type="project" value="TreeGrafter"/>
</dbReference>
<dbReference type="GO" id="GO:0009360">
    <property type="term" value="C:DNA polymerase III complex"/>
    <property type="evidence" value="ECO:0007669"/>
    <property type="project" value="InterPro"/>
</dbReference>
<evidence type="ECO:0000256" key="7">
    <source>
        <dbReference type="ARBA" id="ARBA00022741"/>
    </source>
</evidence>
<keyword evidence="10 14" id="KW-0239">DNA-directed DNA polymerase</keyword>
<evidence type="ECO:0000256" key="2">
    <source>
        <dbReference type="ARBA" id="ARBA00012417"/>
    </source>
</evidence>
<evidence type="ECO:0000259" key="16">
    <source>
        <dbReference type="SMART" id="SM00382"/>
    </source>
</evidence>
<dbReference type="SUPFAM" id="SSF48019">
    <property type="entry name" value="post-AAA+ oligomerization domain-like"/>
    <property type="match status" value="1"/>
</dbReference>
<dbReference type="FunCoup" id="A0A263D4B9">
    <property type="interactions" value="145"/>
</dbReference>
<keyword evidence="7 14" id="KW-0547">Nucleotide-binding</keyword>
<name>A0A263D4B9_9PSEU</name>
<dbReference type="SUPFAM" id="SSF52540">
    <property type="entry name" value="P-loop containing nucleoside triphosphate hydrolases"/>
    <property type="match status" value="1"/>
</dbReference>
<evidence type="ECO:0000256" key="6">
    <source>
        <dbReference type="ARBA" id="ARBA00022723"/>
    </source>
</evidence>
<comment type="similarity">
    <text evidence="1 14">Belongs to the DnaX/STICHEL family.</text>
</comment>
<dbReference type="PANTHER" id="PTHR11669">
    <property type="entry name" value="REPLICATION FACTOR C / DNA POLYMERASE III GAMMA-TAU SUBUNIT"/>
    <property type="match status" value="1"/>
</dbReference>
<dbReference type="InterPro" id="IPR027417">
    <property type="entry name" value="P-loop_NTPase"/>
</dbReference>
<dbReference type="FunFam" id="1.20.272.10:FF:000003">
    <property type="entry name" value="DNA polymerase III subunit gamma/tau"/>
    <property type="match status" value="1"/>
</dbReference>
<dbReference type="PANTHER" id="PTHR11669:SF0">
    <property type="entry name" value="PROTEIN STICHEL-LIKE 2"/>
    <property type="match status" value="1"/>
</dbReference>
<evidence type="ECO:0000256" key="9">
    <source>
        <dbReference type="ARBA" id="ARBA00022840"/>
    </source>
</evidence>
<evidence type="ECO:0000256" key="13">
    <source>
        <dbReference type="ARBA" id="ARBA00074577"/>
    </source>
</evidence>
<feature type="compositionally biased region" description="Basic and acidic residues" evidence="15">
    <location>
        <begin position="586"/>
        <end position="598"/>
    </location>
</feature>
<dbReference type="InterPro" id="IPR022754">
    <property type="entry name" value="DNA_pol_III_gamma-3"/>
</dbReference>
<feature type="compositionally biased region" description="Basic and acidic residues" evidence="15">
    <location>
        <begin position="422"/>
        <end position="435"/>
    </location>
</feature>
<dbReference type="AlphaFoldDB" id="A0A263D4B9"/>
<dbReference type="GO" id="GO:0003677">
    <property type="term" value="F:DNA binding"/>
    <property type="evidence" value="ECO:0007669"/>
    <property type="project" value="InterPro"/>
</dbReference>
<keyword evidence="5 14" id="KW-0235">DNA replication</keyword>
<dbReference type="CDD" id="cd00009">
    <property type="entry name" value="AAA"/>
    <property type="match status" value="1"/>
</dbReference>
<dbReference type="OrthoDB" id="9810148at2"/>
<evidence type="ECO:0000256" key="8">
    <source>
        <dbReference type="ARBA" id="ARBA00022833"/>
    </source>
</evidence>
<dbReference type="Proteomes" id="UP000242444">
    <property type="component" value="Unassembled WGS sequence"/>
</dbReference>
<feature type="region of interest" description="Disordered" evidence="15">
    <location>
        <begin position="569"/>
        <end position="691"/>
    </location>
</feature>
<accession>A0A263D4B9</accession>
<evidence type="ECO:0000256" key="4">
    <source>
        <dbReference type="ARBA" id="ARBA00022695"/>
    </source>
</evidence>
<evidence type="ECO:0000256" key="15">
    <source>
        <dbReference type="SAM" id="MobiDB-lite"/>
    </source>
</evidence>
<evidence type="ECO:0000313" key="18">
    <source>
        <dbReference type="Proteomes" id="UP000242444"/>
    </source>
</evidence>
<dbReference type="Pfam" id="PF13177">
    <property type="entry name" value="DNA_pol3_delta2"/>
    <property type="match status" value="1"/>
</dbReference>
<dbReference type="NCBIfam" id="NF011513">
    <property type="entry name" value="PRK14952.1"/>
    <property type="match status" value="1"/>
</dbReference>
<dbReference type="EC" id="2.7.7.7" evidence="2 14"/>
<feature type="compositionally biased region" description="Basic and acidic residues" evidence="15">
    <location>
        <begin position="675"/>
        <end position="691"/>
    </location>
</feature>
<dbReference type="InterPro" id="IPR003593">
    <property type="entry name" value="AAA+_ATPase"/>
</dbReference>
<comment type="subunit">
    <text evidence="14">DNA polymerase III contains a core (composed of alpha, epsilon and theta chains) that associates with a tau subunit. This core dimerizes to form the POLIII' complex. PolIII' associates with the gamma complex (composed of gamma, delta, delta', psi and chi chains) and with the beta chain to form the complete DNA polymerase III complex.</text>
</comment>
<evidence type="ECO:0000256" key="12">
    <source>
        <dbReference type="ARBA" id="ARBA00049244"/>
    </source>
</evidence>
<dbReference type="SMART" id="SM00382">
    <property type="entry name" value="AAA"/>
    <property type="match status" value="1"/>
</dbReference>
<reference evidence="17 18" key="1">
    <citation type="submission" date="2017-07" db="EMBL/GenBank/DDBJ databases">
        <title>Amycolatopsis antarcticus sp. nov., isolated from the surface of an Antarcticus brown macroalga.</title>
        <authorList>
            <person name="Wang J."/>
            <person name="Leiva S."/>
            <person name="Huang J."/>
            <person name="Huang Y."/>
        </authorList>
    </citation>
    <scope>NUCLEOTIDE SEQUENCE [LARGE SCALE GENOMIC DNA]</scope>
    <source>
        <strain evidence="17 18">AU-G6</strain>
    </source>
</reference>
<keyword evidence="18" id="KW-1185">Reference proteome</keyword>
<evidence type="ECO:0000256" key="5">
    <source>
        <dbReference type="ARBA" id="ARBA00022705"/>
    </source>
</evidence>
<evidence type="ECO:0000256" key="11">
    <source>
        <dbReference type="ARBA" id="ARBA00037724"/>
    </source>
</evidence>
<gene>
    <name evidence="14" type="primary">dnaX</name>
    <name evidence="17" type="ORF">CFN78_10835</name>
</gene>
<feature type="compositionally biased region" description="Low complexity" evidence="15">
    <location>
        <begin position="569"/>
        <end position="585"/>
    </location>
</feature>
<dbReference type="InterPro" id="IPR008921">
    <property type="entry name" value="DNA_pol3_clamp-load_cplx_C"/>
</dbReference>
<comment type="function">
    <text evidence="11 14">DNA polymerase III is a complex, multichain enzyme responsible for most of the replicative synthesis in bacteria. This DNA polymerase also exhibits 3' to 5' exonuclease activity.</text>
</comment>
<dbReference type="GO" id="GO:0046872">
    <property type="term" value="F:metal ion binding"/>
    <property type="evidence" value="ECO:0007669"/>
    <property type="project" value="UniProtKB-KW"/>
</dbReference>
<evidence type="ECO:0000256" key="3">
    <source>
        <dbReference type="ARBA" id="ARBA00022679"/>
    </source>
</evidence>
<proteinExistence type="inferred from homology"/>
<keyword evidence="9 14" id="KW-0067">ATP-binding</keyword>
<dbReference type="NCBIfam" id="NF005846">
    <property type="entry name" value="PRK07764.1-6"/>
    <property type="match status" value="1"/>
</dbReference>
<feature type="compositionally biased region" description="Low complexity" evidence="15">
    <location>
        <begin position="613"/>
        <end position="635"/>
    </location>
</feature>
<evidence type="ECO:0000256" key="14">
    <source>
        <dbReference type="RuleBase" id="RU364063"/>
    </source>
</evidence>
<dbReference type="GO" id="GO:0005524">
    <property type="term" value="F:ATP binding"/>
    <property type="evidence" value="ECO:0007669"/>
    <property type="project" value="UniProtKB-KW"/>
</dbReference>
<dbReference type="InterPro" id="IPR050238">
    <property type="entry name" value="DNA_Rep/Repair_Clamp_Loader"/>
</dbReference>
<dbReference type="EMBL" id="NKYE01000005">
    <property type="protein sequence ID" value="OZM73334.1"/>
    <property type="molecule type" value="Genomic_DNA"/>
</dbReference>
<sequence length="691" mass="73595">MALALYRKYRPAAFAEVVGQEHVTEPLRTALAAGRINHAYLFSGPRGCGKTSSARIMARSLNCVEGPTPDPCGKCDSCRALAPEGSGSVDVTELDAASHGGVDDARELRDRAFYAPAEARYRVFIIDEAHMVTTQGFNALLKIVEEPPEHLIFIFATTEPDKVLPTIRSRTHHYPFRLIPPSAMRELLERNVEAEGVAVEPAVFPLVIRAGGGSARDTQSVLDQLLAGAGPDGVAYDRAVSLLGVTDVALIDDMVDGLAEDDASAVFGTVERLAEAGHDPRRFATDLLDRLRDLVLLRSVPDAGARGLVAAPEEELNRMVAQAERLGAGTLTRYAEIINTGLLEMRGATAPRLLLELLCARMLLPSPTEGEAALLQRLERLERRVTVGGSAPVGDTAPAADTATYQRPSQRAPQDAPQARPEPARQEAVRPEPARPEPVPETPARPVEPVVAQAEPAVPEPAPSATPTGEPAAPGEQPAGGLDAVAIRRVWPQLLAAIRKVPGQRSTEAMLTQAGVHSVDGSQVTLTHSAEPLARRLSETHNAEKIAAALHEVLGGQWQVRCVHGAPGAAAAPAARPAPQAPAQQRPDRSDRQERQRPAEGASRSYRRPSEGQEAAEQPRQQAPRRPAPVTSEPDIPLPPEPEDEEPPPHTAEDTGPPAPGSPAPRSDSPLDAEAAAHKLLSDHLGARPLD</sequence>
<dbReference type="FunFam" id="3.40.50.300:FF:000014">
    <property type="entry name" value="DNA polymerase III subunit gamma/tau"/>
    <property type="match status" value="1"/>
</dbReference>
<dbReference type="Gene3D" id="3.40.50.300">
    <property type="entry name" value="P-loop containing nucleotide triphosphate hydrolases"/>
    <property type="match status" value="1"/>
</dbReference>
<dbReference type="GO" id="GO:0003887">
    <property type="term" value="F:DNA-directed DNA polymerase activity"/>
    <property type="evidence" value="ECO:0007669"/>
    <property type="project" value="UniProtKB-KW"/>
</dbReference>
<keyword evidence="4 14" id="KW-0548">Nucleotidyltransferase</keyword>
<comment type="catalytic activity">
    <reaction evidence="12 14">
        <text>DNA(n) + a 2'-deoxyribonucleoside 5'-triphosphate = DNA(n+1) + diphosphate</text>
        <dbReference type="Rhea" id="RHEA:22508"/>
        <dbReference type="Rhea" id="RHEA-COMP:17339"/>
        <dbReference type="Rhea" id="RHEA-COMP:17340"/>
        <dbReference type="ChEBI" id="CHEBI:33019"/>
        <dbReference type="ChEBI" id="CHEBI:61560"/>
        <dbReference type="ChEBI" id="CHEBI:173112"/>
        <dbReference type="EC" id="2.7.7.7"/>
    </reaction>
</comment>
<feature type="compositionally biased region" description="Low complexity" evidence="15">
    <location>
        <begin position="444"/>
        <end position="457"/>
    </location>
</feature>